<evidence type="ECO:0000256" key="8">
    <source>
        <dbReference type="ARBA" id="ARBA00031306"/>
    </source>
</evidence>
<evidence type="ECO:0000256" key="2">
    <source>
        <dbReference type="ARBA" id="ARBA00016337"/>
    </source>
</evidence>
<evidence type="ECO:0000256" key="3">
    <source>
        <dbReference type="ARBA" id="ARBA00022630"/>
    </source>
</evidence>
<evidence type="ECO:0000256" key="10">
    <source>
        <dbReference type="PIRNR" id="PIRNR006268"/>
    </source>
</evidence>
<proteinExistence type="inferred from homology"/>
<evidence type="ECO:0000256" key="1">
    <source>
        <dbReference type="ARBA" id="ARBA00011955"/>
    </source>
</evidence>
<gene>
    <name evidence="12" type="ORF">ATORI0001_0956</name>
</gene>
<dbReference type="EMBL" id="ACFE01000003">
    <property type="protein sequence ID" value="EEE16961.1"/>
    <property type="molecule type" value="Genomic_DNA"/>
</dbReference>
<evidence type="ECO:0000256" key="11">
    <source>
        <dbReference type="PIRSR" id="PIRSR006268-2"/>
    </source>
</evidence>
<evidence type="ECO:0000256" key="7">
    <source>
        <dbReference type="ARBA" id="ARBA00022842"/>
    </source>
</evidence>
<dbReference type="Pfam" id="PF02424">
    <property type="entry name" value="ApbE"/>
    <property type="match status" value="1"/>
</dbReference>
<dbReference type="Gene3D" id="3.10.520.10">
    <property type="entry name" value="ApbE-like domains"/>
    <property type="match status" value="1"/>
</dbReference>
<keyword evidence="3 10" id="KW-0285">Flavoprotein</keyword>
<sequence length="322" mass="35484">MTSGSIQHTFTSTTNLTSRSAHLMGATITISISHGEADRLLDDVFLLLHLYEKRFSANDETSELMQVNKAAGKNPVSVHPDLFELIKLGKKHSLASQSHLNIAIGPLVKAWRIGFFDARVPSPEEIEQALLLTDPSCIELDSKTSSVYLTKTGMSLDLGALAKGYIADRIAEFLHGEEVTSALINLGGNILTIGINEQTHRPWRIGIQHPRLPRGTNVAVLPIKNQSVVTSGIYERKLQANGKTYHHILDRDTGYPIDTQLTSLTVVSNQSIDGEIWTTRLFGESPQSILEQVEKETGIDALIVTENNHIHYSSGLIPEFLF</sequence>
<accession>B9CMZ7</accession>
<reference evidence="12 13" key="1">
    <citation type="submission" date="2009-01" db="EMBL/GenBank/DDBJ databases">
        <authorList>
            <person name="Madupu R."/>
            <person name="Sebastian Y."/>
            <person name="Durkin A.S."/>
            <person name="Torralba M."/>
            <person name="Methe B."/>
            <person name="Sutton G.G."/>
            <person name="Strausberg R.L."/>
            <person name="Nelson K.E."/>
        </authorList>
    </citation>
    <scope>NUCLEOTIDE SEQUENCE [LARGE SCALE GENOMIC DNA]</scope>
    <source>
        <strain evidence="12 13">ATCC 49626</strain>
    </source>
</reference>
<evidence type="ECO:0000313" key="12">
    <source>
        <dbReference type="EMBL" id="EEE16961.1"/>
    </source>
</evidence>
<dbReference type="GO" id="GO:0046872">
    <property type="term" value="F:metal ion binding"/>
    <property type="evidence" value="ECO:0007669"/>
    <property type="project" value="UniProtKB-UniRule"/>
</dbReference>
<keyword evidence="4 10" id="KW-0808">Transferase</keyword>
<dbReference type="PANTHER" id="PTHR30040:SF2">
    <property type="entry name" value="FAD:PROTEIN FMN TRANSFERASE"/>
    <property type="match status" value="1"/>
</dbReference>
<dbReference type="PIRSF" id="PIRSF006268">
    <property type="entry name" value="ApbE"/>
    <property type="match status" value="1"/>
</dbReference>
<dbReference type="InterPro" id="IPR003374">
    <property type="entry name" value="ApbE-like_sf"/>
</dbReference>
<evidence type="ECO:0000313" key="13">
    <source>
        <dbReference type="Proteomes" id="UP000004070"/>
    </source>
</evidence>
<comment type="cofactor">
    <cofactor evidence="11">
        <name>Mg(2+)</name>
        <dbReference type="ChEBI" id="CHEBI:18420"/>
    </cofactor>
    <cofactor evidence="11">
        <name>Mn(2+)</name>
        <dbReference type="ChEBI" id="CHEBI:29035"/>
    </cofactor>
    <text evidence="11">Magnesium. Can also use manganese.</text>
</comment>
<feature type="binding site" evidence="11">
    <location>
        <position position="160"/>
    </location>
    <ligand>
        <name>Mg(2+)</name>
        <dbReference type="ChEBI" id="CHEBI:18420"/>
    </ligand>
</feature>
<evidence type="ECO:0000256" key="9">
    <source>
        <dbReference type="ARBA" id="ARBA00048540"/>
    </source>
</evidence>
<dbReference type="AlphaFoldDB" id="B9CMZ7"/>
<keyword evidence="5 10" id="KW-0479">Metal-binding</keyword>
<comment type="caution">
    <text evidence="12">The sequence shown here is derived from an EMBL/GenBank/DDBJ whole genome shotgun (WGS) entry which is preliminary data.</text>
</comment>
<evidence type="ECO:0000256" key="4">
    <source>
        <dbReference type="ARBA" id="ARBA00022679"/>
    </source>
</evidence>
<keyword evidence="6 10" id="KW-0274">FAD</keyword>
<dbReference type="STRING" id="1383.IV60_GL001363"/>
<feature type="binding site" evidence="11">
    <location>
        <position position="279"/>
    </location>
    <ligand>
        <name>Mg(2+)</name>
        <dbReference type="ChEBI" id="CHEBI:18420"/>
    </ligand>
</feature>
<name>B9CMZ7_LANR4</name>
<dbReference type="PANTHER" id="PTHR30040">
    <property type="entry name" value="THIAMINE BIOSYNTHESIS LIPOPROTEIN APBE"/>
    <property type="match status" value="1"/>
</dbReference>
<dbReference type="EC" id="2.7.1.180" evidence="1 10"/>
<evidence type="ECO:0000256" key="5">
    <source>
        <dbReference type="ARBA" id="ARBA00022723"/>
    </source>
</evidence>
<dbReference type="InterPro" id="IPR024932">
    <property type="entry name" value="ApbE"/>
</dbReference>
<protein>
    <recommendedName>
        <fullName evidence="2 10">FAD:protein FMN transferase</fullName>
        <ecNumber evidence="1 10">2.7.1.180</ecNumber>
    </recommendedName>
    <alternativeName>
        <fullName evidence="8 10">Flavin transferase</fullName>
    </alternativeName>
</protein>
<dbReference type="SUPFAM" id="SSF143631">
    <property type="entry name" value="ApbE-like"/>
    <property type="match status" value="1"/>
</dbReference>
<keyword evidence="7 10" id="KW-0460">Magnesium</keyword>
<dbReference type="eggNOG" id="COG1477">
    <property type="taxonomic scope" value="Bacteria"/>
</dbReference>
<dbReference type="Proteomes" id="UP000004070">
    <property type="component" value="Unassembled WGS sequence"/>
</dbReference>
<dbReference type="GO" id="GO:0016740">
    <property type="term" value="F:transferase activity"/>
    <property type="evidence" value="ECO:0007669"/>
    <property type="project" value="UniProtKB-UniRule"/>
</dbReference>
<evidence type="ECO:0000256" key="6">
    <source>
        <dbReference type="ARBA" id="ARBA00022827"/>
    </source>
</evidence>
<organism evidence="12 13">
    <name type="scientific">Lancefieldella rimae (strain ATCC 49626 / DSM 7090 / CCUG 31168 / NBRC 15546 / VPI D140H-11A)</name>
    <name type="common">Atopobium rimae</name>
    <dbReference type="NCBI Taxonomy" id="553184"/>
    <lineage>
        <taxon>Bacteria</taxon>
        <taxon>Bacillati</taxon>
        <taxon>Actinomycetota</taxon>
        <taxon>Coriobacteriia</taxon>
        <taxon>Coriobacteriales</taxon>
        <taxon>Atopobiaceae</taxon>
        <taxon>Lancefieldella</taxon>
    </lineage>
</organism>
<comment type="similarity">
    <text evidence="10">Belongs to the ApbE family.</text>
</comment>
<comment type="catalytic activity">
    <reaction evidence="9 10">
        <text>L-threonyl-[protein] + FAD = FMN-L-threonyl-[protein] + AMP + H(+)</text>
        <dbReference type="Rhea" id="RHEA:36847"/>
        <dbReference type="Rhea" id="RHEA-COMP:11060"/>
        <dbReference type="Rhea" id="RHEA-COMP:11061"/>
        <dbReference type="ChEBI" id="CHEBI:15378"/>
        <dbReference type="ChEBI" id="CHEBI:30013"/>
        <dbReference type="ChEBI" id="CHEBI:57692"/>
        <dbReference type="ChEBI" id="CHEBI:74257"/>
        <dbReference type="ChEBI" id="CHEBI:456215"/>
        <dbReference type="EC" id="2.7.1.180"/>
    </reaction>
</comment>